<evidence type="ECO:0000313" key="2">
    <source>
        <dbReference type="EMBL" id="SNR64317.1"/>
    </source>
</evidence>
<evidence type="ECO:0000256" key="1">
    <source>
        <dbReference type="SAM" id="Coils"/>
    </source>
</evidence>
<comment type="caution">
    <text evidence="2">The sequence shown here is derived from an EMBL/GenBank/DDBJ whole genome shotgun (WGS) entry which is preliminary data.</text>
</comment>
<dbReference type="Proteomes" id="UP000198337">
    <property type="component" value="Unassembled WGS sequence"/>
</dbReference>
<protein>
    <submittedName>
        <fullName evidence="2">Uncharacterized protein</fullName>
    </submittedName>
</protein>
<proteinExistence type="predicted"/>
<evidence type="ECO:0000313" key="3">
    <source>
        <dbReference type="Proteomes" id="UP000198337"/>
    </source>
</evidence>
<keyword evidence="3" id="KW-1185">Reference proteome</keyword>
<organism evidence="2 3">
    <name type="scientific">Maribacter sedimenticola</name>
    <dbReference type="NCBI Taxonomy" id="228956"/>
    <lineage>
        <taxon>Bacteria</taxon>
        <taxon>Pseudomonadati</taxon>
        <taxon>Bacteroidota</taxon>
        <taxon>Flavobacteriia</taxon>
        <taxon>Flavobacteriales</taxon>
        <taxon>Flavobacteriaceae</taxon>
        <taxon>Maribacter</taxon>
    </lineage>
</organism>
<accession>A0ABY1SJL9</accession>
<keyword evidence="1" id="KW-0175">Coiled coil</keyword>
<reference evidence="2 3" key="1">
    <citation type="submission" date="2017-06" db="EMBL/GenBank/DDBJ databases">
        <authorList>
            <person name="Varghese N."/>
            <person name="Submissions S."/>
        </authorList>
    </citation>
    <scope>NUCLEOTIDE SEQUENCE [LARGE SCALE GENOMIC DNA]</scope>
    <source>
        <strain evidence="2 3">DSM 19840</strain>
    </source>
</reference>
<dbReference type="EMBL" id="FZNV01000004">
    <property type="protein sequence ID" value="SNR64317.1"/>
    <property type="molecule type" value="Genomic_DNA"/>
</dbReference>
<feature type="coiled-coil region" evidence="1">
    <location>
        <begin position="19"/>
        <end position="88"/>
    </location>
</feature>
<name>A0ABY1SJL9_9FLAO</name>
<sequence>MLLWSIISYVNGAKDESRLSEEELKIKFEKKEVDLLLKEEAMMEREMLLKEAKMIKDKILFELEDATKTQSKDERHKYQEKMKQEIREHYFDLTHKVINTIEETFKDDISKDEKKNFYKKAEKLLKKIEGYSEELF</sequence>
<gene>
    <name evidence="2" type="ORF">SAMN04488009_2922</name>
</gene>